<keyword evidence="1" id="KW-0175">Coiled coil</keyword>
<feature type="coiled-coil region" evidence="1">
    <location>
        <begin position="30"/>
        <end position="57"/>
    </location>
</feature>
<dbReference type="RefSeq" id="YP_009149779.1">
    <property type="nucleotide sequence ID" value="NC_027355.1"/>
</dbReference>
<dbReference type="KEGG" id="vg:24723482"/>
<evidence type="ECO:0000313" key="3">
    <source>
        <dbReference type="Proteomes" id="UP000033014"/>
    </source>
</evidence>
<organism evidence="2 3">
    <name type="scientific">Bacillus phage BCP8-2</name>
    <dbReference type="NCBI Taxonomy" id="1129192"/>
    <lineage>
        <taxon>Viruses</taxon>
        <taxon>Duplodnaviria</taxon>
        <taxon>Heunggongvirae</taxon>
        <taxon>Uroviricota</taxon>
        <taxon>Caudoviricetes</taxon>
        <taxon>Herelleviridae</taxon>
        <taxon>Bastillevirinae</taxon>
        <taxon>Caeruleovirus</taxon>
        <taxon>Caeruleovirus BCP82</taxon>
    </lineage>
</organism>
<evidence type="ECO:0000313" key="2">
    <source>
        <dbReference type="EMBL" id="AHJ87256.1"/>
    </source>
</evidence>
<reference evidence="2 3" key="2">
    <citation type="journal article" date="2015" name="Arch. Virol.">
        <title>Complete genome sequence analysis and identification of putative metallo-beta-lactamase and SpoIIIE homologs in Bacillus cereus group phage BCP8-2, a new member of the proposed Bastille-like group.</title>
        <authorList>
            <person name="Asare P.T."/>
            <person name="Bandara N."/>
            <person name="Jeong T.Y."/>
            <person name="Ryu S."/>
            <person name="Klumpp J."/>
            <person name="Kim K.P."/>
        </authorList>
    </citation>
    <scope>NUCLEOTIDE SEQUENCE [LARGE SCALE GENOMIC DNA]</scope>
    <source>
        <strain evidence="2">BCP8-2</strain>
    </source>
</reference>
<sequence>MEQQPQRKEINPKFIFNEQQVAIFDLTSENIRLKAYIGQLEEEKAKLQEQLTEAKKPSK</sequence>
<reference evidence="3" key="1">
    <citation type="submission" date="2014-01" db="EMBL/GenBank/DDBJ databases">
        <title>Genomic and Proteomic Analysis of Broad Host Range Virulent Bacillus Group Phage BCP8-2 Leading To the Creation of New Genus within Myoviruses.</title>
        <authorList>
            <person name="Bandara N."/>
            <person name="Asare P.T."/>
            <person name="Kim K.P."/>
        </authorList>
    </citation>
    <scope>NUCLEOTIDE SEQUENCE [LARGE SCALE GENOMIC DNA]</scope>
</reference>
<dbReference type="GeneID" id="24723482"/>
<name>A0A0E3D9P1_9CAUD</name>
<evidence type="ECO:0000256" key="1">
    <source>
        <dbReference type="SAM" id="Coils"/>
    </source>
</evidence>
<proteinExistence type="predicted"/>
<keyword evidence="3" id="KW-1185">Reference proteome</keyword>
<dbReference type="EMBL" id="KJ081346">
    <property type="protein sequence ID" value="AHJ87256.1"/>
    <property type="molecule type" value="Genomic_DNA"/>
</dbReference>
<protein>
    <submittedName>
        <fullName evidence="2">Uncharacterized protein</fullName>
    </submittedName>
</protein>
<gene>
    <name evidence="2" type="ORF">BCP8-2_218</name>
</gene>
<dbReference type="OrthoDB" id="28088at10239"/>
<accession>A0A0E3D9P1</accession>
<dbReference type="Proteomes" id="UP000033014">
    <property type="component" value="Segment"/>
</dbReference>